<dbReference type="Proteomes" id="UP001302745">
    <property type="component" value="Unassembled WGS sequence"/>
</dbReference>
<evidence type="ECO:0000313" key="2">
    <source>
        <dbReference type="Proteomes" id="UP001302745"/>
    </source>
</evidence>
<dbReference type="EMBL" id="MU856926">
    <property type="protein sequence ID" value="KAK4153917.1"/>
    <property type="molecule type" value="Genomic_DNA"/>
</dbReference>
<proteinExistence type="predicted"/>
<name>A0AAN6VLR7_9PEZI</name>
<reference evidence="1" key="2">
    <citation type="submission" date="2023-05" db="EMBL/GenBank/DDBJ databases">
        <authorList>
            <consortium name="Lawrence Berkeley National Laboratory"/>
            <person name="Steindorff A."/>
            <person name="Hensen N."/>
            <person name="Bonometti L."/>
            <person name="Westerberg I."/>
            <person name="Brannstrom I.O."/>
            <person name="Guillou S."/>
            <person name="Cros-Aarteil S."/>
            <person name="Calhoun S."/>
            <person name="Haridas S."/>
            <person name="Kuo A."/>
            <person name="Mondo S."/>
            <person name="Pangilinan J."/>
            <person name="Riley R."/>
            <person name="Labutti K."/>
            <person name="Andreopoulos B."/>
            <person name="Lipzen A."/>
            <person name="Chen C."/>
            <person name="Yanf M."/>
            <person name="Daum C."/>
            <person name="Ng V."/>
            <person name="Clum A."/>
            <person name="Ohm R."/>
            <person name="Martin F."/>
            <person name="Silar P."/>
            <person name="Natvig D."/>
            <person name="Lalanne C."/>
            <person name="Gautier V."/>
            <person name="Ament-Velasquez S.L."/>
            <person name="Kruys A."/>
            <person name="Hutchinson M.I."/>
            <person name="Powell A.J."/>
            <person name="Barry K."/>
            <person name="Miller A.N."/>
            <person name="Grigoriev I.V."/>
            <person name="Debuchy R."/>
            <person name="Gladieux P."/>
            <person name="Thoren M.H."/>
            <person name="Johannesson H."/>
        </authorList>
    </citation>
    <scope>NUCLEOTIDE SEQUENCE</scope>
    <source>
        <strain evidence="1">CBS 538.74</strain>
    </source>
</reference>
<dbReference type="InterPro" id="IPR054208">
    <property type="entry name" value="DUF6914"/>
</dbReference>
<dbReference type="AlphaFoldDB" id="A0AAN6VLR7"/>
<comment type="caution">
    <text evidence="1">The sequence shown here is derived from an EMBL/GenBank/DDBJ whole genome shotgun (WGS) entry which is preliminary data.</text>
</comment>
<reference evidence="1" key="1">
    <citation type="journal article" date="2023" name="Mol. Phylogenet. Evol.">
        <title>Genome-scale phylogeny and comparative genomics of the fungal order Sordariales.</title>
        <authorList>
            <person name="Hensen N."/>
            <person name="Bonometti L."/>
            <person name="Westerberg I."/>
            <person name="Brannstrom I.O."/>
            <person name="Guillou S."/>
            <person name="Cros-Aarteil S."/>
            <person name="Calhoun S."/>
            <person name="Haridas S."/>
            <person name="Kuo A."/>
            <person name="Mondo S."/>
            <person name="Pangilinan J."/>
            <person name="Riley R."/>
            <person name="LaButti K."/>
            <person name="Andreopoulos B."/>
            <person name="Lipzen A."/>
            <person name="Chen C."/>
            <person name="Yan M."/>
            <person name="Daum C."/>
            <person name="Ng V."/>
            <person name="Clum A."/>
            <person name="Steindorff A."/>
            <person name="Ohm R.A."/>
            <person name="Martin F."/>
            <person name="Silar P."/>
            <person name="Natvig D.O."/>
            <person name="Lalanne C."/>
            <person name="Gautier V."/>
            <person name="Ament-Velasquez S.L."/>
            <person name="Kruys A."/>
            <person name="Hutchinson M.I."/>
            <person name="Powell A.J."/>
            <person name="Barry K."/>
            <person name="Miller A.N."/>
            <person name="Grigoriev I.V."/>
            <person name="Debuchy R."/>
            <person name="Gladieux P."/>
            <person name="Hiltunen Thoren M."/>
            <person name="Johannesson H."/>
        </authorList>
    </citation>
    <scope>NUCLEOTIDE SEQUENCE</scope>
    <source>
        <strain evidence="1">CBS 538.74</strain>
    </source>
</reference>
<evidence type="ECO:0000313" key="1">
    <source>
        <dbReference type="EMBL" id="KAK4153917.1"/>
    </source>
</evidence>
<keyword evidence="2" id="KW-1185">Reference proteome</keyword>
<dbReference type="Pfam" id="PF21858">
    <property type="entry name" value="DUF6914"/>
    <property type="match status" value="1"/>
</dbReference>
<protein>
    <submittedName>
        <fullName evidence="1">Uncharacterized protein</fullName>
    </submittedName>
</protein>
<organism evidence="1 2">
    <name type="scientific">Chaetomidium leptoderma</name>
    <dbReference type="NCBI Taxonomy" id="669021"/>
    <lineage>
        <taxon>Eukaryota</taxon>
        <taxon>Fungi</taxon>
        <taxon>Dikarya</taxon>
        <taxon>Ascomycota</taxon>
        <taxon>Pezizomycotina</taxon>
        <taxon>Sordariomycetes</taxon>
        <taxon>Sordariomycetidae</taxon>
        <taxon>Sordariales</taxon>
        <taxon>Chaetomiaceae</taxon>
        <taxon>Chaetomidium</taxon>
    </lineage>
</organism>
<accession>A0AAN6VLR7</accession>
<sequence>TTMARLVTVALYHRGDFSRGHMRGVFGYEAYHWGILVTPEVSQGRDCYSFDATDASEIDPVTFSLRNPTMDWWFRGRDHVDPALSSKLLGRIVIGQVPDEVLNTELRDFFKQVPLPVRNKDPQQSCVTWVVNAIRALQMQGWAGEFELDQFKDWALSYADDRMRGLDSKEPKVAHYSV</sequence>
<feature type="non-terminal residue" evidence="1">
    <location>
        <position position="1"/>
    </location>
</feature>
<gene>
    <name evidence="1" type="ORF">C8A00DRAFT_14897</name>
</gene>